<dbReference type="InterPro" id="IPR046350">
    <property type="entry name" value="Cystatin_sf"/>
</dbReference>
<keyword evidence="7" id="KW-1185">Reference proteome</keyword>
<dbReference type="Gramene" id="PUZ72606">
    <property type="protein sequence ID" value="PUZ72606"/>
    <property type="gene ID" value="GQ55_2G408300"/>
</dbReference>
<protein>
    <recommendedName>
        <fullName evidence="5">Cystatin domain-containing protein</fullName>
    </recommendedName>
</protein>
<gene>
    <name evidence="6" type="ORF">GQ55_2G408300</name>
</gene>
<evidence type="ECO:0000313" key="7">
    <source>
        <dbReference type="Proteomes" id="UP000244336"/>
    </source>
</evidence>
<organism evidence="6 7">
    <name type="scientific">Panicum hallii var. hallii</name>
    <dbReference type="NCBI Taxonomy" id="1504633"/>
    <lineage>
        <taxon>Eukaryota</taxon>
        <taxon>Viridiplantae</taxon>
        <taxon>Streptophyta</taxon>
        <taxon>Embryophyta</taxon>
        <taxon>Tracheophyta</taxon>
        <taxon>Spermatophyta</taxon>
        <taxon>Magnoliopsida</taxon>
        <taxon>Liliopsida</taxon>
        <taxon>Poales</taxon>
        <taxon>Poaceae</taxon>
        <taxon>PACMAD clade</taxon>
        <taxon>Panicoideae</taxon>
        <taxon>Panicodae</taxon>
        <taxon>Paniceae</taxon>
        <taxon>Panicinae</taxon>
        <taxon>Panicum</taxon>
        <taxon>Panicum sect. Panicum</taxon>
    </lineage>
</organism>
<feature type="chain" id="PRO_5018673668" description="Cystatin domain-containing protein" evidence="4">
    <location>
        <begin position="21"/>
        <end position="108"/>
    </location>
</feature>
<sequence>MRTFLLSVVAIVAIATPTVAILWHPIDINDPYVQEIGKWAVTEHVKQTNDTITFNRVLSGEKQERIGLYSRLIIDASSSDGREGKYEAVAHQTAGLGRETISPVLQAS</sequence>
<name>A0A2T7EXP7_9POAL</name>
<feature type="signal peptide" evidence="4">
    <location>
        <begin position="1"/>
        <end position="20"/>
    </location>
</feature>
<dbReference type="EMBL" id="CM009750">
    <property type="protein sequence ID" value="PUZ72606.1"/>
    <property type="molecule type" value="Genomic_DNA"/>
</dbReference>
<evidence type="ECO:0000256" key="3">
    <source>
        <dbReference type="ARBA" id="ARBA00022704"/>
    </source>
</evidence>
<evidence type="ECO:0000313" key="6">
    <source>
        <dbReference type="EMBL" id="PUZ72606.1"/>
    </source>
</evidence>
<dbReference type="GO" id="GO:0004869">
    <property type="term" value="F:cysteine-type endopeptidase inhibitor activity"/>
    <property type="evidence" value="ECO:0007669"/>
    <property type="project" value="UniProtKB-KW"/>
</dbReference>
<reference evidence="6 7" key="1">
    <citation type="submission" date="2018-04" db="EMBL/GenBank/DDBJ databases">
        <title>WGS assembly of Panicum hallii var. hallii HAL2.</title>
        <authorList>
            <person name="Lovell J."/>
            <person name="Jenkins J."/>
            <person name="Lowry D."/>
            <person name="Mamidi S."/>
            <person name="Sreedasyam A."/>
            <person name="Weng X."/>
            <person name="Barry K."/>
            <person name="Bonette J."/>
            <person name="Campitelli B."/>
            <person name="Daum C."/>
            <person name="Gordon S."/>
            <person name="Gould B."/>
            <person name="Lipzen A."/>
            <person name="MacQueen A."/>
            <person name="Palacio-Mejia J."/>
            <person name="Plott C."/>
            <person name="Shakirov E."/>
            <person name="Shu S."/>
            <person name="Yoshinaga Y."/>
            <person name="Zane M."/>
            <person name="Rokhsar D."/>
            <person name="Grimwood J."/>
            <person name="Schmutz J."/>
            <person name="Juenger T."/>
        </authorList>
    </citation>
    <scope>NUCLEOTIDE SEQUENCE [LARGE SCALE GENOMIC DNA]</scope>
    <source>
        <strain evidence="7">cv. HAL2</strain>
    </source>
</reference>
<dbReference type="Pfam" id="PF16845">
    <property type="entry name" value="SQAPI"/>
    <property type="match status" value="1"/>
</dbReference>
<dbReference type="PANTHER" id="PTHR47116">
    <property type="entry name" value="PHLOEM FILAMENT PROTEIN"/>
    <property type="match status" value="1"/>
</dbReference>
<keyword evidence="3" id="KW-0789">Thiol protease inhibitor</keyword>
<dbReference type="SUPFAM" id="SSF54403">
    <property type="entry name" value="Cystatin/monellin"/>
    <property type="match status" value="1"/>
</dbReference>
<dbReference type="CDD" id="cd00042">
    <property type="entry name" value="CY"/>
    <property type="match status" value="1"/>
</dbReference>
<accession>A0A2T7EXP7</accession>
<dbReference type="InterPro" id="IPR027214">
    <property type="entry name" value="Cystatin"/>
</dbReference>
<evidence type="ECO:0000256" key="2">
    <source>
        <dbReference type="ARBA" id="ARBA00022690"/>
    </source>
</evidence>
<evidence type="ECO:0000256" key="4">
    <source>
        <dbReference type="SAM" id="SignalP"/>
    </source>
</evidence>
<proteinExistence type="inferred from homology"/>
<feature type="domain" description="Cystatin" evidence="5">
    <location>
        <begin position="27"/>
        <end position="91"/>
    </location>
</feature>
<keyword evidence="4" id="KW-0732">Signal</keyword>
<evidence type="ECO:0000259" key="5">
    <source>
        <dbReference type="Pfam" id="PF16845"/>
    </source>
</evidence>
<comment type="similarity">
    <text evidence="1">Belongs to the cystatin family. Phytocystatin subfamily.</text>
</comment>
<dbReference type="AlphaFoldDB" id="A0A2T7EXP7"/>
<dbReference type="InterPro" id="IPR000010">
    <property type="entry name" value="Cystatin_dom"/>
</dbReference>
<dbReference type="OrthoDB" id="752087at2759"/>
<dbReference type="Gene3D" id="3.10.450.10">
    <property type="match status" value="1"/>
</dbReference>
<keyword evidence="2" id="KW-0646">Protease inhibitor</keyword>
<dbReference type="Proteomes" id="UP000244336">
    <property type="component" value="Chromosome 2"/>
</dbReference>
<evidence type="ECO:0000256" key="1">
    <source>
        <dbReference type="ARBA" id="ARBA00007233"/>
    </source>
</evidence>